<gene>
    <name evidence="4" type="ORF">LWI28_024477</name>
</gene>
<evidence type="ECO:0000259" key="3">
    <source>
        <dbReference type="Pfam" id="PF23598"/>
    </source>
</evidence>
<dbReference type="EMBL" id="JAJSOW010000106">
    <property type="protein sequence ID" value="KAI9162163.1"/>
    <property type="molecule type" value="Genomic_DNA"/>
</dbReference>
<feature type="domain" description="Disease resistance R13L4/SHOC-2-like LRR" evidence="3">
    <location>
        <begin position="32"/>
        <end position="182"/>
    </location>
</feature>
<reference evidence="4" key="1">
    <citation type="journal article" date="2022" name="Plant J.">
        <title>Strategies of tolerance reflected in two North American maple genomes.</title>
        <authorList>
            <person name="McEvoy S.L."/>
            <person name="Sezen U.U."/>
            <person name="Trouern-Trend A."/>
            <person name="McMahon S.M."/>
            <person name="Schaberg P.G."/>
            <person name="Yang J."/>
            <person name="Wegrzyn J.L."/>
            <person name="Swenson N.G."/>
        </authorList>
    </citation>
    <scope>NUCLEOTIDE SEQUENCE</scope>
    <source>
        <strain evidence="4">91603</strain>
    </source>
</reference>
<accession>A0AAD5NKJ7</accession>
<feature type="signal peptide" evidence="2">
    <location>
        <begin position="1"/>
        <end position="25"/>
    </location>
</feature>
<comment type="caution">
    <text evidence="4">The sequence shown here is derived from an EMBL/GenBank/DDBJ whole genome shotgun (WGS) entry which is preliminary data.</text>
</comment>
<reference evidence="4" key="2">
    <citation type="submission" date="2023-02" db="EMBL/GenBank/DDBJ databases">
        <authorList>
            <person name="Swenson N.G."/>
            <person name="Wegrzyn J.L."/>
            <person name="Mcevoy S.L."/>
        </authorList>
    </citation>
    <scope>NUCLEOTIDE SEQUENCE</scope>
    <source>
        <strain evidence="4">91603</strain>
        <tissue evidence="4">Leaf</tissue>
    </source>
</reference>
<dbReference type="Gene3D" id="3.80.10.10">
    <property type="entry name" value="Ribonuclease Inhibitor"/>
    <property type="match status" value="1"/>
</dbReference>
<keyword evidence="2" id="KW-0732">Signal</keyword>
<sequence length="186" mass="20904">MSGPSLSMLMMFATMPYLLLWANEGLHVDDENLDLLQKFTRLTKLKLIAHVQDPAIAECVSKLTDLQSLKLISIAGLVQGSRQASNLELWTLAEHHKLRDLYLLGILPNYVIDVHFLPPNLRSLTLSLSQLTCDPMPVLGKLPHLNRLRLFGDSYTGKQITCLSGGFPKLRLLNLWNLTPMFGIDK</sequence>
<dbReference type="Proteomes" id="UP001064489">
    <property type="component" value="Chromosome 2"/>
</dbReference>
<organism evidence="4 5">
    <name type="scientific">Acer negundo</name>
    <name type="common">Box elder</name>
    <dbReference type="NCBI Taxonomy" id="4023"/>
    <lineage>
        <taxon>Eukaryota</taxon>
        <taxon>Viridiplantae</taxon>
        <taxon>Streptophyta</taxon>
        <taxon>Embryophyta</taxon>
        <taxon>Tracheophyta</taxon>
        <taxon>Spermatophyta</taxon>
        <taxon>Magnoliopsida</taxon>
        <taxon>eudicotyledons</taxon>
        <taxon>Gunneridae</taxon>
        <taxon>Pentapetalae</taxon>
        <taxon>rosids</taxon>
        <taxon>malvids</taxon>
        <taxon>Sapindales</taxon>
        <taxon>Sapindaceae</taxon>
        <taxon>Hippocastanoideae</taxon>
        <taxon>Acereae</taxon>
        <taxon>Acer</taxon>
    </lineage>
</organism>
<feature type="chain" id="PRO_5042159503" description="Disease resistance R13L4/SHOC-2-like LRR domain-containing protein" evidence="2">
    <location>
        <begin position="26"/>
        <end position="186"/>
    </location>
</feature>
<dbReference type="InterPro" id="IPR032675">
    <property type="entry name" value="LRR_dom_sf"/>
</dbReference>
<protein>
    <recommendedName>
        <fullName evidence="3">Disease resistance R13L4/SHOC-2-like LRR domain-containing protein</fullName>
    </recommendedName>
</protein>
<evidence type="ECO:0000313" key="4">
    <source>
        <dbReference type="EMBL" id="KAI9162163.1"/>
    </source>
</evidence>
<proteinExistence type="predicted"/>
<evidence type="ECO:0000256" key="2">
    <source>
        <dbReference type="SAM" id="SignalP"/>
    </source>
</evidence>
<keyword evidence="1" id="KW-0677">Repeat</keyword>
<evidence type="ECO:0000313" key="5">
    <source>
        <dbReference type="Proteomes" id="UP001064489"/>
    </source>
</evidence>
<evidence type="ECO:0000256" key="1">
    <source>
        <dbReference type="ARBA" id="ARBA00022737"/>
    </source>
</evidence>
<dbReference type="SUPFAM" id="SSF52047">
    <property type="entry name" value="RNI-like"/>
    <property type="match status" value="1"/>
</dbReference>
<keyword evidence="5" id="KW-1185">Reference proteome</keyword>
<name>A0AAD5NKJ7_ACENE</name>
<dbReference type="AlphaFoldDB" id="A0AAD5NKJ7"/>
<dbReference type="InterPro" id="IPR055414">
    <property type="entry name" value="LRR_R13L4/SHOC2-like"/>
</dbReference>
<dbReference type="Pfam" id="PF23598">
    <property type="entry name" value="LRR_14"/>
    <property type="match status" value="1"/>
</dbReference>